<dbReference type="GO" id="GO:0005886">
    <property type="term" value="C:plasma membrane"/>
    <property type="evidence" value="ECO:0007669"/>
    <property type="project" value="UniProtKB-SubCell"/>
</dbReference>
<evidence type="ECO:0000256" key="6">
    <source>
        <dbReference type="ARBA" id="ARBA00023136"/>
    </source>
</evidence>
<dbReference type="PANTHER" id="PTHR43227">
    <property type="entry name" value="BLL4140 PROTEIN"/>
    <property type="match status" value="1"/>
</dbReference>
<dbReference type="GO" id="GO:0055085">
    <property type="term" value="P:transmembrane transport"/>
    <property type="evidence" value="ECO:0007669"/>
    <property type="project" value="InterPro"/>
</dbReference>
<feature type="domain" description="ABC transmembrane type-1" evidence="8">
    <location>
        <begin position="13"/>
        <end position="225"/>
    </location>
</feature>
<feature type="transmembrane region" description="Helical" evidence="7">
    <location>
        <begin position="156"/>
        <end position="179"/>
    </location>
</feature>
<dbReference type="EMBL" id="DRWX01000287">
    <property type="protein sequence ID" value="HHM96793.1"/>
    <property type="molecule type" value="Genomic_DNA"/>
</dbReference>
<evidence type="ECO:0000256" key="5">
    <source>
        <dbReference type="ARBA" id="ARBA00022989"/>
    </source>
</evidence>
<keyword evidence="2 7" id="KW-0813">Transport</keyword>
<evidence type="ECO:0000256" key="2">
    <source>
        <dbReference type="ARBA" id="ARBA00022448"/>
    </source>
</evidence>
<name>A0A7C5VVF5_THERO</name>
<evidence type="ECO:0000256" key="1">
    <source>
        <dbReference type="ARBA" id="ARBA00004651"/>
    </source>
</evidence>
<keyword evidence="4 7" id="KW-0812">Transmembrane</keyword>
<dbReference type="PANTHER" id="PTHR43227:SF8">
    <property type="entry name" value="DIACETYLCHITOBIOSE UPTAKE SYSTEM PERMEASE PROTEIN DASB"/>
    <property type="match status" value="1"/>
</dbReference>
<dbReference type="AlphaFoldDB" id="A0A7C5VVF5"/>
<dbReference type="Pfam" id="PF00528">
    <property type="entry name" value="BPD_transp_1"/>
    <property type="match status" value="1"/>
</dbReference>
<dbReference type="InterPro" id="IPR000515">
    <property type="entry name" value="MetI-like"/>
</dbReference>
<evidence type="ECO:0000256" key="7">
    <source>
        <dbReference type="RuleBase" id="RU363032"/>
    </source>
</evidence>
<organism evidence="9">
    <name type="scientific">Thermomicrobium roseum</name>
    <dbReference type="NCBI Taxonomy" id="500"/>
    <lineage>
        <taxon>Bacteria</taxon>
        <taxon>Pseudomonadati</taxon>
        <taxon>Thermomicrobiota</taxon>
        <taxon>Thermomicrobia</taxon>
        <taxon>Thermomicrobiales</taxon>
        <taxon>Thermomicrobiaceae</taxon>
        <taxon>Thermomicrobium</taxon>
    </lineage>
</organism>
<evidence type="ECO:0000313" key="9">
    <source>
        <dbReference type="EMBL" id="HHM96793.1"/>
    </source>
</evidence>
<dbReference type="CDD" id="cd06261">
    <property type="entry name" value="TM_PBP2"/>
    <property type="match status" value="1"/>
</dbReference>
<dbReference type="InterPro" id="IPR035906">
    <property type="entry name" value="MetI-like_sf"/>
</dbReference>
<evidence type="ECO:0000256" key="3">
    <source>
        <dbReference type="ARBA" id="ARBA00022475"/>
    </source>
</evidence>
<keyword evidence="6 7" id="KW-0472">Membrane</keyword>
<protein>
    <submittedName>
        <fullName evidence="9">Sugar ABC transporter permease</fullName>
    </submittedName>
</protein>
<proteinExistence type="inferred from homology"/>
<feature type="transmembrane region" description="Helical" evidence="7">
    <location>
        <begin position="98"/>
        <end position="121"/>
    </location>
</feature>
<dbReference type="Gene3D" id="1.10.3720.10">
    <property type="entry name" value="MetI-like"/>
    <property type="match status" value="1"/>
</dbReference>
<reference evidence="9" key="1">
    <citation type="journal article" date="2020" name="mSystems">
        <title>Genome- and Community-Level Interaction Insights into Carbon Utilization and Element Cycling Functions of Hydrothermarchaeota in Hydrothermal Sediment.</title>
        <authorList>
            <person name="Zhou Z."/>
            <person name="Liu Y."/>
            <person name="Xu W."/>
            <person name="Pan J."/>
            <person name="Luo Z.H."/>
            <person name="Li M."/>
        </authorList>
    </citation>
    <scope>NUCLEOTIDE SEQUENCE [LARGE SCALE GENOMIC DNA]</scope>
    <source>
        <strain evidence="9">SpSt-1065</strain>
    </source>
</reference>
<evidence type="ECO:0000256" key="4">
    <source>
        <dbReference type="ARBA" id="ARBA00022692"/>
    </source>
</evidence>
<sequence length="235" mass="26351">MQLLTDPAFRTSFQNSLLWVVGTLLFPVGIGLTLAVVLSRLRLERGLKLLFYLPYALSPTSTAVLWGFLLDQQGALNVVLRALGLEALTRSWLISPPWHTALMIAAYTWLTAGTNMVLFLVGLRTIPPETVEAARLDGATPWQEFWRIVFPQLRPITLVVVTIALANSFMVFDLIWVLTQGGPFRSSETLAVMMYRESFVLFRLGYGAAIATLLSVIVLLLSTLYIRSMLRKEQY</sequence>
<feature type="transmembrane region" description="Helical" evidence="7">
    <location>
        <begin position="49"/>
        <end position="69"/>
    </location>
</feature>
<dbReference type="InterPro" id="IPR050809">
    <property type="entry name" value="UgpAE/MalFG_permease"/>
</dbReference>
<evidence type="ECO:0000259" key="8">
    <source>
        <dbReference type="PROSITE" id="PS50928"/>
    </source>
</evidence>
<comment type="similarity">
    <text evidence="7">Belongs to the binding-protein-dependent transport system permease family.</text>
</comment>
<keyword evidence="3" id="KW-1003">Cell membrane</keyword>
<gene>
    <name evidence="9" type="ORF">ENM21_06230</name>
</gene>
<comment type="caution">
    <text evidence="9">The sequence shown here is derived from an EMBL/GenBank/DDBJ whole genome shotgun (WGS) entry which is preliminary data.</text>
</comment>
<feature type="transmembrane region" description="Helical" evidence="7">
    <location>
        <begin position="16"/>
        <end position="37"/>
    </location>
</feature>
<dbReference type="SUPFAM" id="SSF161098">
    <property type="entry name" value="MetI-like"/>
    <property type="match status" value="1"/>
</dbReference>
<accession>A0A7C5VVF5</accession>
<dbReference type="PROSITE" id="PS50928">
    <property type="entry name" value="ABC_TM1"/>
    <property type="match status" value="1"/>
</dbReference>
<keyword evidence="5 7" id="KW-1133">Transmembrane helix</keyword>
<comment type="subcellular location">
    <subcellularLocation>
        <location evidence="1 7">Cell membrane</location>
        <topology evidence="1 7">Multi-pass membrane protein</topology>
    </subcellularLocation>
</comment>
<feature type="transmembrane region" description="Helical" evidence="7">
    <location>
        <begin position="199"/>
        <end position="226"/>
    </location>
</feature>